<gene>
    <name evidence="2" type="ORF">E4U09_005576</name>
</gene>
<comment type="caution">
    <text evidence="2">The sequence shown here is derived from an EMBL/GenBank/DDBJ whole genome shotgun (WGS) entry which is preliminary data.</text>
</comment>
<reference evidence="2 3" key="1">
    <citation type="journal article" date="2020" name="bioRxiv">
        <title>Whole genome comparisons of ergot fungi reveals the divergence and evolution of species within the genus Claviceps are the result of varying mechanisms driving genome evolution and host range expansion.</title>
        <authorList>
            <person name="Wyka S.A."/>
            <person name="Mondo S.J."/>
            <person name="Liu M."/>
            <person name="Dettman J."/>
            <person name="Nalam V."/>
            <person name="Broders K.D."/>
        </authorList>
    </citation>
    <scope>NUCLEOTIDE SEQUENCE [LARGE SCALE GENOMIC DNA]</scope>
    <source>
        <strain evidence="2 3">Clav52</strain>
    </source>
</reference>
<dbReference type="EMBL" id="SRRH01000476">
    <property type="protein sequence ID" value="KAG6288415.1"/>
    <property type="molecule type" value="Genomic_DNA"/>
</dbReference>
<dbReference type="Proteomes" id="UP000707071">
    <property type="component" value="Unassembled WGS sequence"/>
</dbReference>
<organism evidence="2 3">
    <name type="scientific">Claviceps aff. purpurea</name>
    <dbReference type="NCBI Taxonomy" id="1967640"/>
    <lineage>
        <taxon>Eukaryota</taxon>
        <taxon>Fungi</taxon>
        <taxon>Dikarya</taxon>
        <taxon>Ascomycota</taxon>
        <taxon>Pezizomycotina</taxon>
        <taxon>Sordariomycetes</taxon>
        <taxon>Hypocreomycetidae</taxon>
        <taxon>Hypocreales</taxon>
        <taxon>Clavicipitaceae</taxon>
        <taxon>Claviceps</taxon>
    </lineage>
</organism>
<proteinExistence type="predicted"/>
<feature type="compositionally biased region" description="Basic and acidic residues" evidence="1">
    <location>
        <begin position="52"/>
        <end position="63"/>
    </location>
</feature>
<evidence type="ECO:0000256" key="1">
    <source>
        <dbReference type="SAM" id="MobiDB-lite"/>
    </source>
</evidence>
<keyword evidence="3" id="KW-1185">Reference proteome</keyword>
<evidence type="ECO:0000313" key="2">
    <source>
        <dbReference type="EMBL" id="KAG6288415.1"/>
    </source>
</evidence>
<name>A0A9P7QEA4_9HYPO</name>
<dbReference type="AlphaFoldDB" id="A0A9P7QEA4"/>
<protein>
    <submittedName>
        <fullName evidence="2">Uncharacterized protein</fullName>
    </submittedName>
</protein>
<accession>A0A9P7QEA4</accession>
<feature type="region of interest" description="Disordered" evidence="1">
    <location>
        <begin position="29"/>
        <end position="63"/>
    </location>
</feature>
<sequence length="63" mass="7133">MCLDCVNKTGEQSAENYQDPEVLIMLRTRSSAREETTATVEQAGELTRQKKQRDESDAADEVR</sequence>
<evidence type="ECO:0000313" key="3">
    <source>
        <dbReference type="Proteomes" id="UP000707071"/>
    </source>
</evidence>